<proteinExistence type="predicted"/>
<organism evidence="1 2">
    <name type="scientific">Escherichia marmotae</name>
    <dbReference type="NCBI Taxonomy" id="1499973"/>
    <lineage>
        <taxon>Bacteria</taxon>
        <taxon>Pseudomonadati</taxon>
        <taxon>Pseudomonadota</taxon>
        <taxon>Gammaproteobacteria</taxon>
        <taxon>Enterobacterales</taxon>
        <taxon>Enterobacteriaceae</taxon>
        <taxon>Escherichia</taxon>
    </lineage>
</organism>
<sequence length="63" mass="6883">MNIPFPMGNTCEAGAKRIISMDSENKIQVHKSIDYCIGVVGINNDDVKVKISIQDGNDSKNSE</sequence>
<dbReference type="RefSeq" id="WP_137520924.1">
    <property type="nucleotide sequence ID" value="NZ_CP056159.1"/>
</dbReference>
<evidence type="ECO:0000313" key="1">
    <source>
        <dbReference type="EMBL" id="QLV03036.1"/>
    </source>
</evidence>
<dbReference type="EMBL" id="CP056159">
    <property type="protein sequence ID" value="QLV03036.1"/>
    <property type="molecule type" value="Genomic_DNA"/>
</dbReference>
<dbReference type="AlphaFoldDB" id="A0A7H9KCE7"/>
<protein>
    <submittedName>
        <fullName evidence="1">Uncharacterized protein</fullName>
    </submittedName>
</protein>
<dbReference type="Proteomes" id="UP000512115">
    <property type="component" value="Chromosome"/>
</dbReference>
<gene>
    <name evidence="1" type="ORF">HV284_19210</name>
</gene>
<name>A0A7H9KCE7_9ESCH</name>
<reference evidence="1 2" key="1">
    <citation type="submission" date="2020-06" db="EMBL/GenBank/DDBJ databases">
        <title>REHAB project genomes.</title>
        <authorList>
            <person name="Shaw L.P."/>
        </authorList>
    </citation>
    <scope>NUCLEOTIDE SEQUENCE [LARGE SCALE GENOMIC DNA]</scope>
    <source>
        <strain evidence="1 2">RHBSTW-00814</strain>
    </source>
</reference>
<evidence type="ECO:0000313" key="2">
    <source>
        <dbReference type="Proteomes" id="UP000512115"/>
    </source>
</evidence>
<accession>A0A7H9KCE7</accession>